<gene>
    <name evidence="3" type="ORF">GCM10022277_41820</name>
</gene>
<dbReference type="PANTHER" id="PTHR38032:SF1">
    <property type="entry name" value="RNA-BINDING PROTEIN KHPB N-TERMINAL DOMAIN-CONTAINING PROTEIN"/>
    <property type="match status" value="1"/>
</dbReference>
<dbReference type="InterPro" id="IPR046866">
    <property type="entry name" value="FapA_N"/>
</dbReference>
<evidence type="ECO:0000259" key="2">
    <source>
        <dbReference type="Pfam" id="PF20250"/>
    </source>
</evidence>
<dbReference type="Pfam" id="PF20250">
    <property type="entry name" value="FapA_N"/>
    <property type="match status" value="1"/>
</dbReference>
<dbReference type="Proteomes" id="UP001501565">
    <property type="component" value="Unassembled WGS sequence"/>
</dbReference>
<evidence type="ECO:0000313" key="4">
    <source>
        <dbReference type="Proteomes" id="UP001501565"/>
    </source>
</evidence>
<evidence type="ECO:0000256" key="1">
    <source>
        <dbReference type="SAM" id="Coils"/>
    </source>
</evidence>
<comment type="caution">
    <text evidence="3">The sequence shown here is derived from an EMBL/GenBank/DDBJ whole genome shotgun (WGS) entry which is preliminary data.</text>
</comment>
<keyword evidence="4" id="KW-1185">Reference proteome</keyword>
<proteinExistence type="predicted"/>
<feature type="coiled-coil region" evidence="1">
    <location>
        <begin position="438"/>
        <end position="512"/>
    </location>
</feature>
<evidence type="ECO:0000313" key="3">
    <source>
        <dbReference type="EMBL" id="GAA3941514.1"/>
    </source>
</evidence>
<dbReference type="RefSeq" id="WP_344800602.1">
    <property type="nucleotide sequence ID" value="NZ_BAABBN010000015.1"/>
</dbReference>
<dbReference type="PANTHER" id="PTHR38032">
    <property type="entry name" value="POLYMERASE-RELATED"/>
    <property type="match status" value="1"/>
</dbReference>
<reference evidence="4" key="1">
    <citation type="journal article" date="2019" name="Int. J. Syst. Evol. Microbiol.">
        <title>The Global Catalogue of Microorganisms (GCM) 10K type strain sequencing project: providing services to taxonomists for standard genome sequencing and annotation.</title>
        <authorList>
            <consortium name="The Broad Institute Genomics Platform"/>
            <consortium name="The Broad Institute Genome Sequencing Center for Infectious Disease"/>
            <person name="Wu L."/>
            <person name="Ma J."/>
        </authorList>
    </citation>
    <scope>NUCLEOTIDE SEQUENCE [LARGE SCALE GENOMIC DNA]</scope>
    <source>
        <strain evidence="4">JCM 17551</strain>
    </source>
</reference>
<name>A0ABP7NCV9_9GAMM</name>
<sequence>MEEKDIHPTFDFEFTEDKKSVEILLPAGIQTPTLPSIEAAFKSCTYSACLFREDLAKQAVEDFIKNAATAEKDTLFRYRIADKKSASIHLEVSSDRLTASLVITAAFGGNNPSEKILLAYLKKQGIIEGIQLSNIRAYCAKANTYTAGSQTTVIAAKGTPAKNGIHCEFNWAVTPFQDRELQPVEREDGTSDMYDLGAIETVSPGDVVMVRTPARKSDDGKNVYGELIQSIAPPNKPFEVAEGVVVSEDNPNELIATRKGVPMRMRDVVRVDDILVLSTVDLTTGNIEFDGTVMIQGPVREGLTVDVSGDIHVRDLVESSTLKAGGNIIIKQGVLGRKIEGDDTHERTSDFSAHIEAGGDIEARYLQYVVIKSGGKVSVKDQLLNCVITDCEELIVGGPTKRKAKLVGGSANVRESVSVGILGSDSYVPSHINLGTDVNRLKAELEDIKHKLVEKQDTLARCTVQLDKFTAKGDEKKIKHFTNVISNIRNDAKDLKDQFEQLNTRYTDLVQRVSLSVYGESFPGIELSYGKFRTSLQEASKACRYKFTKMGLKKAAFKAR</sequence>
<organism evidence="3 4">
    <name type="scientific">Litoribacillus peritrichatus</name>
    <dbReference type="NCBI Taxonomy" id="718191"/>
    <lineage>
        <taxon>Bacteria</taxon>
        <taxon>Pseudomonadati</taxon>
        <taxon>Pseudomonadota</taxon>
        <taxon>Gammaproteobacteria</taxon>
        <taxon>Oceanospirillales</taxon>
        <taxon>Oceanospirillaceae</taxon>
        <taxon>Litoribacillus</taxon>
    </lineage>
</organism>
<keyword evidence="1" id="KW-0175">Coiled coil</keyword>
<dbReference type="InterPro" id="IPR005646">
    <property type="entry name" value="FapA"/>
</dbReference>
<protein>
    <submittedName>
        <fullName evidence="3">FapA family protein</fullName>
    </submittedName>
</protein>
<dbReference type="InterPro" id="IPR046865">
    <property type="entry name" value="FapA_b_solenoid"/>
</dbReference>
<feature type="domain" description="Flagellar Assembly Protein A N-terminal region" evidence="2">
    <location>
        <begin position="88"/>
        <end position="264"/>
    </location>
</feature>
<accession>A0ABP7NCV9</accession>
<dbReference type="EMBL" id="BAABBN010000015">
    <property type="protein sequence ID" value="GAA3941514.1"/>
    <property type="molecule type" value="Genomic_DNA"/>
</dbReference>
<dbReference type="Pfam" id="PF03961">
    <property type="entry name" value="FapA"/>
    <property type="match status" value="1"/>
</dbReference>